<protein>
    <recommendedName>
        <fullName evidence="6">Galactose oxidase</fullName>
    </recommendedName>
</protein>
<dbReference type="AlphaFoldDB" id="A0A0D2CWS2"/>
<keyword evidence="5" id="KW-1185">Reference proteome</keyword>
<dbReference type="GeneID" id="27341398"/>
<dbReference type="PANTHER" id="PTHR47435:SF10">
    <property type="entry name" value="TIP ELONGATION ABERRANT PROTEIN 3"/>
    <property type="match status" value="1"/>
</dbReference>
<gene>
    <name evidence="4" type="ORF">PV07_02204</name>
</gene>
<dbReference type="Gene3D" id="2.120.10.80">
    <property type="entry name" value="Kelch-type beta propeller"/>
    <property type="match status" value="1"/>
</dbReference>
<organism evidence="4 5">
    <name type="scientific">Cladophialophora immunda</name>
    <dbReference type="NCBI Taxonomy" id="569365"/>
    <lineage>
        <taxon>Eukaryota</taxon>
        <taxon>Fungi</taxon>
        <taxon>Dikarya</taxon>
        <taxon>Ascomycota</taxon>
        <taxon>Pezizomycotina</taxon>
        <taxon>Eurotiomycetes</taxon>
        <taxon>Chaetothyriomycetidae</taxon>
        <taxon>Chaetothyriales</taxon>
        <taxon>Herpotrichiellaceae</taxon>
        <taxon>Cladophialophora</taxon>
    </lineage>
</organism>
<keyword evidence="1" id="KW-0677">Repeat</keyword>
<dbReference type="VEuPathDB" id="FungiDB:PV07_02204"/>
<evidence type="ECO:0000256" key="3">
    <source>
        <dbReference type="SAM" id="MobiDB-lite"/>
    </source>
</evidence>
<evidence type="ECO:0000313" key="5">
    <source>
        <dbReference type="Proteomes" id="UP000054466"/>
    </source>
</evidence>
<keyword evidence="2" id="KW-0408">Iron</keyword>
<accession>A0A0D2CWS2</accession>
<reference evidence="4 5" key="1">
    <citation type="submission" date="2015-01" db="EMBL/GenBank/DDBJ databases">
        <title>The Genome Sequence of Cladophialophora immunda CBS83496.</title>
        <authorList>
            <consortium name="The Broad Institute Genomics Platform"/>
            <person name="Cuomo C."/>
            <person name="de Hoog S."/>
            <person name="Gorbushina A."/>
            <person name="Stielow B."/>
            <person name="Teixiera M."/>
            <person name="Abouelleil A."/>
            <person name="Chapman S.B."/>
            <person name="Priest M."/>
            <person name="Young S.K."/>
            <person name="Wortman J."/>
            <person name="Nusbaum C."/>
            <person name="Birren B."/>
        </authorList>
    </citation>
    <scope>NUCLEOTIDE SEQUENCE [LARGE SCALE GENOMIC DNA]</scope>
    <source>
        <strain evidence="4 5">CBS 83496</strain>
    </source>
</reference>
<evidence type="ECO:0000313" key="4">
    <source>
        <dbReference type="EMBL" id="KIW35513.1"/>
    </source>
</evidence>
<evidence type="ECO:0008006" key="6">
    <source>
        <dbReference type="Google" id="ProtNLM"/>
    </source>
</evidence>
<evidence type="ECO:0000256" key="1">
    <source>
        <dbReference type="ARBA" id="ARBA00022737"/>
    </source>
</evidence>
<name>A0A0D2CWS2_9EURO</name>
<dbReference type="STRING" id="569365.A0A0D2CWS2"/>
<proteinExistence type="predicted"/>
<dbReference type="HOGENOM" id="CLU_540823_0_0_1"/>
<dbReference type="InterPro" id="IPR015915">
    <property type="entry name" value="Kelch-typ_b-propeller"/>
</dbReference>
<sequence length="504" mass="54331">MAEVAAGLYAVETVFEGAALGAFAVSRPTAPLHLGFRKLSLPVEIGDQLARSGHTFNIVKGKAYIIGGYSDSNLSSASLRLEKNQTPGDNAVLALTLPVASSTDGEGDVSPCDYEVISPTYKDAGRPLAPQSGTAQSEVITRSQCLLRRTGHSTVAVGDKLYIWGGNATSDVPAEDFANHFVVFDTLTSTYELLKVDISRCADGMPSPRTNHAACSSPHPIPNRPREGIRPHGEGTIFIHGGALSDEDQSPLRDTWALDIGTRVWTRLPDIPAPGPSEVANEGRLAFIDGRLWRLGDGFGRVMFLDVEDSDRFSGADSVKWQVIEFGTDATHQDGATEGPKPTPGTGDALSLPIPRISANVLPVTTGSGRQYLLYFMGRELKTGVLNDFWSFQIPSKENTAASLKDSIRDAVASRGMELWSSGKFRWARCEIETEVGVDEDDMEKREGKDSKEKSTATWQEGAGLHSFASDVWSDQGGNVFVIWGVKRGEGGRAVVQGWFVTVN</sequence>
<dbReference type="RefSeq" id="XP_016255729.1">
    <property type="nucleotide sequence ID" value="XM_016388801.1"/>
</dbReference>
<dbReference type="GO" id="GO:0019760">
    <property type="term" value="P:glucosinolate metabolic process"/>
    <property type="evidence" value="ECO:0007669"/>
    <property type="project" value="UniProtKB-ARBA"/>
</dbReference>
<dbReference type="PANTHER" id="PTHR47435">
    <property type="entry name" value="KELCH REPEAT PROTEIN (AFU_ORTHOLOGUE AFUA_5G12780)"/>
    <property type="match status" value="1"/>
</dbReference>
<evidence type="ECO:0000256" key="2">
    <source>
        <dbReference type="ARBA" id="ARBA00023004"/>
    </source>
</evidence>
<dbReference type="EMBL" id="KN847040">
    <property type="protein sequence ID" value="KIW35513.1"/>
    <property type="molecule type" value="Genomic_DNA"/>
</dbReference>
<dbReference type="SUPFAM" id="SSF117281">
    <property type="entry name" value="Kelch motif"/>
    <property type="match status" value="1"/>
</dbReference>
<feature type="region of interest" description="Disordered" evidence="3">
    <location>
        <begin position="209"/>
        <end position="229"/>
    </location>
</feature>
<dbReference type="OrthoDB" id="10250130at2759"/>
<dbReference type="Proteomes" id="UP000054466">
    <property type="component" value="Unassembled WGS sequence"/>
</dbReference>